<evidence type="ECO:0000313" key="4">
    <source>
        <dbReference type="Proteomes" id="UP000266673"/>
    </source>
</evidence>
<keyword evidence="4" id="KW-1185">Reference proteome</keyword>
<name>A0A397TZB9_9GLOM</name>
<feature type="domain" description="Protein kinase" evidence="1">
    <location>
        <begin position="1"/>
        <end position="70"/>
    </location>
</feature>
<dbReference type="GO" id="GO:0005524">
    <property type="term" value="F:ATP binding"/>
    <property type="evidence" value="ECO:0007669"/>
    <property type="project" value="InterPro"/>
</dbReference>
<evidence type="ECO:0000313" key="3">
    <source>
        <dbReference type="EMBL" id="RIB01819.1"/>
    </source>
</evidence>
<organism evidence="3 4">
    <name type="scientific">Gigaspora rosea</name>
    <dbReference type="NCBI Taxonomy" id="44941"/>
    <lineage>
        <taxon>Eukaryota</taxon>
        <taxon>Fungi</taxon>
        <taxon>Fungi incertae sedis</taxon>
        <taxon>Mucoromycota</taxon>
        <taxon>Glomeromycotina</taxon>
        <taxon>Glomeromycetes</taxon>
        <taxon>Diversisporales</taxon>
        <taxon>Gigasporaceae</taxon>
        <taxon>Gigaspora</taxon>
    </lineage>
</organism>
<dbReference type="GO" id="GO:0004672">
    <property type="term" value="F:protein kinase activity"/>
    <property type="evidence" value="ECO:0007669"/>
    <property type="project" value="InterPro"/>
</dbReference>
<dbReference type="Proteomes" id="UP000266673">
    <property type="component" value="Unassembled WGS sequence"/>
</dbReference>
<dbReference type="AlphaFoldDB" id="A0A397TZB9"/>
<reference evidence="3 4" key="1">
    <citation type="submission" date="2018-06" db="EMBL/GenBank/DDBJ databases">
        <title>Comparative genomics reveals the genomic features of Rhizophagus irregularis, R. cerebriforme, R. diaphanum and Gigaspora rosea, and their symbiotic lifestyle signature.</title>
        <authorList>
            <person name="Morin E."/>
            <person name="San Clemente H."/>
            <person name="Chen E.C.H."/>
            <person name="De La Providencia I."/>
            <person name="Hainaut M."/>
            <person name="Kuo A."/>
            <person name="Kohler A."/>
            <person name="Murat C."/>
            <person name="Tang N."/>
            <person name="Roy S."/>
            <person name="Loubradou J."/>
            <person name="Henrissat B."/>
            <person name="Grigoriev I.V."/>
            <person name="Corradi N."/>
            <person name="Roux C."/>
            <person name="Martin F.M."/>
        </authorList>
    </citation>
    <scope>NUCLEOTIDE SEQUENCE [LARGE SCALE GENOMIC DNA]</scope>
    <source>
        <strain evidence="3 4">DAOM 194757</strain>
    </source>
</reference>
<dbReference type="PROSITE" id="PS50011">
    <property type="entry name" value="PROTEIN_KINASE_DOM"/>
    <property type="match status" value="1"/>
</dbReference>
<dbReference type="InterPro" id="IPR011009">
    <property type="entry name" value="Kinase-like_dom_sf"/>
</dbReference>
<dbReference type="EMBL" id="QKWP01002927">
    <property type="protein sequence ID" value="RIB01819.1"/>
    <property type="molecule type" value="Genomic_DNA"/>
</dbReference>
<accession>A0A397TZB9</accession>
<dbReference type="EMBL" id="QKWP01002927">
    <property type="protein sequence ID" value="RIB01817.1"/>
    <property type="molecule type" value="Genomic_DNA"/>
</dbReference>
<proteinExistence type="predicted"/>
<dbReference type="OrthoDB" id="2419888at2759"/>
<evidence type="ECO:0000313" key="2">
    <source>
        <dbReference type="EMBL" id="RIB01817.1"/>
    </source>
</evidence>
<dbReference type="InterPro" id="IPR000719">
    <property type="entry name" value="Prot_kinase_dom"/>
</dbReference>
<sequence length="125" mass="14854">MSEVFTGYPPFHDIPHNAKLQLDIFNKGRIPEIKCEVPQLLLDLMNKCLDAEPQNRPTAKKLKDTLHKFFEDLRNEKTKFYKQVNEIRDSDKNLNQTTPIRLNYQTHKQAIYTSRLLNYQNLHNQ</sequence>
<comment type="caution">
    <text evidence="3">The sequence shown here is derived from an EMBL/GenBank/DDBJ whole genome shotgun (WGS) entry which is preliminary data.</text>
</comment>
<dbReference type="Gene3D" id="1.10.510.10">
    <property type="entry name" value="Transferase(Phosphotransferase) domain 1"/>
    <property type="match status" value="1"/>
</dbReference>
<gene>
    <name evidence="2" type="ORF">C2G38_2050564</name>
    <name evidence="3" type="ORF">C2G38_2293910</name>
</gene>
<dbReference type="SUPFAM" id="SSF56112">
    <property type="entry name" value="Protein kinase-like (PK-like)"/>
    <property type="match status" value="1"/>
</dbReference>
<protein>
    <recommendedName>
        <fullName evidence="1">Protein kinase domain-containing protein</fullName>
    </recommendedName>
</protein>
<evidence type="ECO:0000259" key="1">
    <source>
        <dbReference type="PROSITE" id="PS50011"/>
    </source>
</evidence>